<dbReference type="AlphaFoldDB" id="I8IYZ9"/>
<dbReference type="RefSeq" id="WP_007202779.1">
    <property type="nucleotide sequence ID" value="NZ_AKKV01000030.1"/>
</dbReference>
<dbReference type="Proteomes" id="UP000004080">
    <property type="component" value="Unassembled WGS sequence"/>
</dbReference>
<sequence>MPGIVGTISIASVANSSVVHVGDVQTITPISTAKTFAGAGSFNTGDHIRTNTHYNETNTMDDDVVDDSVALNN</sequence>
<protein>
    <submittedName>
        <fullName evidence="1">Spore germination protein PA</fullName>
    </submittedName>
</protein>
<dbReference type="EMBL" id="AKKV01000030">
    <property type="protein sequence ID" value="EIT84711.1"/>
    <property type="molecule type" value="Genomic_DNA"/>
</dbReference>
<reference evidence="1 2" key="1">
    <citation type="journal article" date="2012" name="J. Bacteriol.">
        <title>Genome of Bacillus macauensis ZFHKF-1, a Long-Chain-Forming Bacterium.</title>
        <authorList>
            <person name="Cai L."/>
            <person name="Zhang T."/>
        </authorList>
    </citation>
    <scope>NUCLEOTIDE SEQUENCE [LARGE SCALE GENOMIC DNA]</scope>
    <source>
        <strain evidence="1 2">ZFHKF-1</strain>
    </source>
</reference>
<dbReference type="PANTHER" id="PTHR37808:SF3">
    <property type="entry name" value="SPORE GERMINATION PROTEIN GERPA-RELATED"/>
    <property type="match status" value="1"/>
</dbReference>
<dbReference type="InterPro" id="IPR019618">
    <property type="entry name" value="Spore_germination_GerPA"/>
</dbReference>
<gene>
    <name evidence="1" type="ORF">A374_13505</name>
</gene>
<evidence type="ECO:0000313" key="2">
    <source>
        <dbReference type="Proteomes" id="UP000004080"/>
    </source>
</evidence>
<name>I8IYZ9_9BACL</name>
<evidence type="ECO:0000313" key="1">
    <source>
        <dbReference type="EMBL" id="EIT84711.1"/>
    </source>
</evidence>
<dbReference type="PATRIC" id="fig|1196324.3.peg.2763"/>
<accession>I8IYZ9</accession>
<proteinExistence type="predicted"/>
<comment type="caution">
    <text evidence="1">The sequence shown here is derived from an EMBL/GenBank/DDBJ whole genome shotgun (WGS) entry which is preliminary data.</text>
</comment>
<dbReference type="STRING" id="1196324.A374_13505"/>
<dbReference type="eggNOG" id="ENOG50332FH">
    <property type="taxonomic scope" value="Bacteria"/>
</dbReference>
<dbReference type="Pfam" id="PF10676">
    <property type="entry name" value="gerPA"/>
    <property type="match status" value="1"/>
</dbReference>
<dbReference type="OrthoDB" id="2691926at2"/>
<keyword evidence="2" id="KW-1185">Reference proteome</keyword>
<organism evidence="1 2">
    <name type="scientific">Fictibacillus macauensis ZFHKF-1</name>
    <dbReference type="NCBI Taxonomy" id="1196324"/>
    <lineage>
        <taxon>Bacteria</taxon>
        <taxon>Bacillati</taxon>
        <taxon>Bacillota</taxon>
        <taxon>Bacilli</taxon>
        <taxon>Bacillales</taxon>
        <taxon>Fictibacillaceae</taxon>
        <taxon>Fictibacillus</taxon>
    </lineage>
</organism>
<dbReference type="PANTHER" id="PTHR37808">
    <property type="entry name" value="SPORE GERMINATION PROTEIN-LIKE PROTEIN YDZR-RELATED"/>
    <property type="match status" value="1"/>
</dbReference>